<evidence type="ECO:0000256" key="1">
    <source>
        <dbReference type="SAM" id="MobiDB-lite"/>
    </source>
</evidence>
<sequence>MYEEIVSLTSKTHNGYIRGLGKEPSTGPLVRVGRPQRTHGPILLNTITTGHRQLRVDQYEEINARQSNVYEVPVELVQHESASPNVDIMQQARANYSSLQQGTNSTKDNSYSNLGFGTGKEKCVYINTAGHDTDKGNP</sequence>
<evidence type="ECO:0008006" key="4">
    <source>
        <dbReference type="Google" id="ProtNLM"/>
    </source>
</evidence>
<dbReference type="EMBL" id="BLXT01002354">
    <property type="protein sequence ID" value="GFN93545.1"/>
    <property type="molecule type" value="Genomic_DNA"/>
</dbReference>
<evidence type="ECO:0000313" key="2">
    <source>
        <dbReference type="EMBL" id="GFN93545.1"/>
    </source>
</evidence>
<accession>A0AAV3Z2K6</accession>
<protein>
    <recommendedName>
        <fullName evidence="4">Zasp-like motif domain-containing protein</fullName>
    </recommendedName>
</protein>
<keyword evidence="3" id="KW-1185">Reference proteome</keyword>
<dbReference type="AlphaFoldDB" id="A0AAV3Z2K6"/>
<dbReference type="Proteomes" id="UP000735302">
    <property type="component" value="Unassembled WGS sequence"/>
</dbReference>
<evidence type="ECO:0000313" key="3">
    <source>
        <dbReference type="Proteomes" id="UP000735302"/>
    </source>
</evidence>
<reference evidence="2 3" key="1">
    <citation type="journal article" date="2021" name="Elife">
        <title>Chloroplast acquisition without the gene transfer in kleptoplastic sea slugs, Plakobranchus ocellatus.</title>
        <authorList>
            <person name="Maeda T."/>
            <person name="Takahashi S."/>
            <person name="Yoshida T."/>
            <person name="Shimamura S."/>
            <person name="Takaki Y."/>
            <person name="Nagai Y."/>
            <person name="Toyoda A."/>
            <person name="Suzuki Y."/>
            <person name="Arimoto A."/>
            <person name="Ishii H."/>
            <person name="Satoh N."/>
            <person name="Nishiyama T."/>
            <person name="Hasebe M."/>
            <person name="Maruyama T."/>
            <person name="Minagawa J."/>
            <person name="Obokata J."/>
            <person name="Shigenobu S."/>
        </authorList>
    </citation>
    <scope>NUCLEOTIDE SEQUENCE [LARGE SCALE GENOMIC DNA]</scope>
</reference>
<gene>
    <name evidence="2" type="ORF">PoB_002005100</name>
</gene>
<feature type="region of interest" description="Disordered" evidence="1">
    <location>
        <begin position="17"/>
        <end position="41"/>
    </location>
</feature>
<comment type="caution">
    <text evidence="2">The sequence shown here is derived from an EMBL/GenBank/DDBJ whole genome shotgun (WGS) entry which is preliminary data.</text>
</comment>
<proteinExistence type="predicted"/>
<name>A0AAV3Z2K6_9GAST</name>
<organism evidence="2 3">
    <name type="scientific">Plakobranchus ocellatus</name>
    <dbReference type="NCBI Taxonomy" id="259542"/>
    <lineage>
        <taxon>Eukaryota</taxon>
        <taxon>Metazoa</taxon>
        <taxon>Spiralia</taxon>
        <taxon>Lophotrochozoa</taxon>
        <taxon>Mollusca</taxon>
        <taxon>Gastropoda</taxon>
        <taxon>Heterobranchia</taxon>
        <taxon>Euthyneura</taxon>
        <taxon>Panpulmonata</taxon>
        <taxon>Sacoglossa</taxon>
        <taxon>Placobranchoidea</taxon>
        <taxon>Plakobranchidae</taxon>
        <taxon>Plakobranchus</taxon>
    </lineage>
</organism>